<evidence type="ECO:0000313" key="1">
    <source>
        <dbReference type="EMBL" id="MBK1633211.1"/>
    </source>
</evidence>
<gene>
    <name evidence="1" type="ORF">CKO31_21140</name>
</gene>
<organism evidence="1 2">
    <name type="scientific">Thiohalocapsa halophila</name>
    <dbReference type="NCBI Taxonomy" id="69359"/>
    <lineage>
        <taxon>Bacteria</taxon>
        <taxon>Pseudomonadati</taxon>
        <taxon>Pseudomonadota</taxon>
        <taxon>Gammaproteobacteria</taxon>
        <taxon>Chromatiales</taxon>
        <taxon>Chromatiaceae</taxon>
        <taxon>Thiohalocapsa</taxon>
    </lineage>
</organism>
<evidence type="ECO:0000313" key="2">
    <source>
        <dbReference type="Proteomes" id="UP000748752"/>
    </source>
</evidence>
<dbReference type="Gene3D" id="1.10.10.10">
    <property type="entry name" value="Winged helix-like DNA-binding domain superfamily/Winged helix DNA-binding domain"/>
    <property type="match status" value="1"/>
</dbReference>
<dbReference type="EMBL" id="NRRV01000072">
    <property type="protein sequence ID" value="MBK1633211.1"/>
    <property type="molecule type" value="Genomic_DNA"/>
</dbReference>
<dbReference type="InterPro" id="IPR036388">
    <property type="entry name" value="WH-like_DNA-bd_sf"/>
</dbReference>
<accession>A0ABS1CMQ3</accession>
<dbReference type="SUPFAM" id="SSF46689">
    <property type="entry name" value="Homeodomain-like"/>
    <property type="match status" value="1"/>
</dbReference>
<evidence type="ECO:0008006" key="3">
    <source>
        <dbReference type="Google" id="ProtNLM"/>
    </source>
</evidence>
<sequence>MSWRDHIHTDPNVCHGQACIKGTRIPVSVVLDNLAAGLAEDEIIRSYPALTKAAIRGAAAYAAELARERILELPGRNAA</sequence>
<dbReference type="Proteomes" id="UP000748752">
    <property type="component" value="Unassembled WGS sequence"/>
</dbReference>
<dbReference type="InterPro" id="IPR009057">
    <property type="entry name" value="Homeodomain-like_sf"/>
</dbReference>
<reference evidence="1 2" key="1">
    <citation type="journal article" date="2020" name="Microorganisms">
        <title>Osmotic Adaptation and Compatible Solute Biosynthesis of Phototrophic Bacteria as Revealed from Genome Analyses.</title>
        <authorList>
            <person name="Imhoff J.F."/>
            <person name="Rahn T."/>
            <person name="Kunzel S."/>
            <person name="Keller A."/>
            <person name="Neulinger S.C."/>
        </authorList>
    </citation>
    <scope>NUCLEOTIDE SEQUENCE [LARGE SCALE GENOMIC DNA]</scope>
    <source>
        <strain evidence="1 2">DSM 6210</strain>
    </source>
</reference>
<comment type="caution">
    <text evidence="1">The sequence shown here is derived from an EMBL/GenBank/DDBJ whole genome shotgun (WGS) entry which is preliminary data.</text>
</comment>
<protein>
    <recommendedName>
        <fullName evidence="3">DUF433 domain-containing protein</fullName>
    </recommendedName>
</protein>
<proteinExistence type="predicted"/>
<dbReference type="Pfam" id="PF04255">
    <property type="entry name" value="DUF433"/>
    <property type="match status" value="1"/>
</dbReference>
<dbReference type="PANTHER" id="PTHR34849:SF3">
    <property type="entry name" value="SSR2962 PROTEIN"/>
    <property type="match status" value="1"/>
</dbReference>
<keyword evidence="2" id="KW-1185">Reference proteome</keyword>
<dbReference type="InterPro" id="IPR007367">
    <property type="entry name" value="DUF433"/>
</dbReference>
<dbReference type="PANTHER" id="PTHR34849">
    <property type="entry name" value="SSL5025 PROTEIN"/>
    <property type="match status" value="1"/>
</dbReference>
<dbReference type="RefSeq" id="WP_200241288.1">
    <property type="nucleotide sequence ID" value="NZ_NRRV01000072.1"/>
</dbReference>
<name>A0ABS1CMQ3_9GAMM</name>